<dbReference type="SUPFAM" id="SSF51735">
    <property type="entry name" value="NAD(P)-binding Rossmann-fold domains"/>
    <property type="match status" value="1"/>
</dbReference>
<dbReference type="PANTHER" id="PTHR42760">
    <property type="entry name" value="SHORT-CHAIN DEHYDROGENASES/REDUCTASES FAMILY MEMBER"/>
    <property type="match status" value="1"/>
</dbReference>
<accession>A0A7J5BST2</accession>
<evidence type="ECO:0000313" key="3">
    <source>
        <dbReference type="EMBL" id="KAB1656024.1"/>
    </source>
</evidence>
<comment type="caution">
    <text evidence="3">The sequence shown here is derived from an EMBL/GenBank/DDBJ whole genome shotgun (WGS) entry which is preliminary data.</text>
</comment>
<evidence type="ECO:0000313" key="4">
    <source>
        <dbReference type="Proteomes" id="UP000467240"/>
    </source>
</evidence>
<gene>
    <name evidence="3" type="ORF">F8O01_11345</name>
</gene>
<keyword evidence="4" id="KW-1185">Reference proteome</keyword>
<dbReference type="EMBL" id="WBJZ01000013">
    <property type="protein sequence ID" value="KAB1656024.1"/>
    <property type="molecule type" value="Genomic_DNA"/>
</dbReference>
<dbReference type="PRINTS" id="PR00080">
    <property type="entry name" value="SDRFAMILY"/>
</dbReference>
<keyword evidence="2" id="KW-0560">Oxidoreductase</keyword>
<dbReference type="AlphaFoldDB" id="A0A7J5BST2"/>
<name>A0A7J5BST2_9MICO</name>
<dbReference type="PROSITE" id="PS00061">
    <property type="entry name" value="ADH_SHORT"/>
    <property type="match status" value="1"/>
</dbReference>
<dbReference type="InterPro" id="IPR020904">
    <property type="entry name" value="Sc_DH/Rdtase_CS"/>
</dbReference>
<dbReference type="GO" id="GO:0016616">
    <property type="term" value="F:oxidoreductase activity, acting on the CH-OH group of donors, NAD or NADP as acceptor"/>
    <property type="evidence" value="ECO:0007669"/>
    <property type="project" value="TreeGrafter"/>
</dbReference>
<dbReference type="PANTHER" id="PTHR42760:SF129">
    <property type="entry name" value="OXIDOREDUCTASE"/>
    <property type="match status" value="1"/>
</dbReference>
<evidence type="ECO:0000256" key="2">
    <source>
        <dbReference type="ARBA" id="ARBA00023002"/>
    </source>
</evidence>
<dbReference type="Proteomes" id="UP000467240">
    <property type="component" value="Unassembled WGS sequence"/>
</dbReference>
<protein>
    <submittedName>
        <fullName evidence="3">SDR family oxidoreductase</fullName>
    </submittedName>
</protein>
<reference evidence="3 4" key="1">
    <citation type="submission" date="2019-09" db="EMBL/GenBank/DDBJ databases">
        <title>Phylogeny of genus Pseudoclavibacter and closely related genus.</title>
        <authorList>
            <person name="Li Y."/>
        </authorList>
    </citation>
    <scope>NUCLEOTIDE SEQUENCE [LARGE SCALE GENOMIC DNA]</scope>
    <source>
        <strain evidence="3 4">DSM 23821</strain>
    </source>
</reference>
<comment type="similarity">
    <text evidence="1">Belongs to the short-chain dehydrogenases/reductases (SDR) family.</text>
</comment>
<organism evidence="3 4">
    <name type="scientific">Pseudoclavibacter chungangensis</name>
    <dbReference type="NCBI Taxonomy" id="587635"/>
    <lineage>
        <taxon>Bacteria</taxon>
        <taxon>Bacillati</taxon>
        <taxon>Actinomycetota</taxon>
        <taxon>Actinomycetes</taxon>
        <taxon>Micrococcales</taxon>
        <taxon>Microbacteriaceae</taxon>
        <taxon>Pseudoclavibacter</taxon>
    </lineage>
</organism>
<dbReference type="InterPro" id="IPR002347">
    <property type="entry name" value="SDR_fam"/>
</dbReference>
<dbReference type="InterPro" id="IPR036291">
    <property type="entry name" value="NAD(P)-bd_dom_sf"/>
</dbReference>
<dbReference type="OrthoDB" id="286404at2"/>
<proteinExistence type="inferred from homology"/>
<dbReference type="GO" id="GO:0030497">
    <property type="term" value="P:fatty acid elongation"/>
    <property type="evidence" value="ECO:0007669"/>
    <property type="project" value="TreeGrafter"/>
</dbReference>
<dbReference type="Gene3D" id="3.40.50.720">
    <property type="entry name" value="NAD(P)-binding Rossmann-like Domain"/>
    <property type="match status" value="1"/>
</dbReference>
<sequence length="272" mass="27753">MTETPPVVVVTGAAQGIGLATARLLAERGVRVGVLDLPRARARDAAAQLDATSPVSGGHEFADVDVCDEDAVESAFASLADRHGVLAGLVNGAGILVKSPAERVDLGEWRRQLDVHLTGAMLCSRAAYPALVAGSGAIVNIASVGSTFGLPGRLAYATAKAGVLGLTRTLATEWGPRGVRVNAVAPGYIATEMVRAGLRTGALDESVLVGRTPLRRLGEPEEIASVIAFLLSTDASFVNGAVLDADGGITVDGSFNAVDDQVSASTSTLART</sequence>
<dbReference type="RefSeq" id="WP_158040972.1">
    <property type="nucleotide sequence ID" value="NZ_JACCFV010000001.1"/>
</dbReference>
<dbReference type="PRINTS" id="PR00081">
    <property type="entry name" value="GDHRDH"/>
</dbReference>
<dbReference type="CDD" id="cd05233">
    <property type="entry name" value="SDR_c"/>
    <property type="match status" value="1"/>
</dbReference>
<evidence type="ECO:0000256" key="1">
    <source>
        <dbReference type="ARBA" id="ARBA00006484"/>
    </source>
</evidence>
<dbReference type="Pfam" id="PF13561">
    <property type="entry name" value="adh_short_C2"/>
    <property type="match status" value="1"/>
</dbReference>
<dbReference type="FunFam" id="3.40.50.720:FF:000084">
    <property type="entry name" value="Short-chain dehydrogenase reductase"/>
    <property type="match status" value="1"/>
</dbReference>